<sequence>MVLLEKEWFIEAPWGRICIVAWGNCYDPPLLACHGSIDSAACFRPLIKLLPHKFYYIGVELPGNGKSDPFPPGVVLSIYDYVYAIQVVVRHFRWERFVFMAHSFGAAVANIFNLCYPGKISKLIQFDPVAGKIVVPRDFSTWYEKSYGEYFNNIDFFNAPVENTKKVLREEALQNMMKRRSLPLECAEATLERTSVSAGNGFVRYTHDRRMKIPQMPPFSMEQYKDMMKNVKTPTLTIVAQGSIDHGYYKLSSLEMDEEKYPNRNCRVRFVEGYHDVHFSNPERVVPFVAEFLMNGDSKAKL</sequence>
<dbReference type="Proteomes" id="UP001497472">
    <property type="component" value="Unassembled WGS sequence"/>
</dbReference>
<comment type="caution">
    <text evidence="4">The sequence shown here is derived from an EMBL/GenBank/DDBJ whole genome shotgun (WGS) entry which is preliminary data.</text>
</comment>
<evidence type="ECO:0000259" key="3">
    <source>
        <dbReference type="Pfam" id="PF00561"/>
    </source>
</evidence>
<dbReference type="GO" id="GO:0016787">
    <property type="term" value="F:hydrolase activity"/>
    <property type="evidence" value="ECO:0007669"/>
    <property type="project" value="UniProtKB-KW"/>
</dbReference>
<evidence type="ECO:0000256" key="1">
    <source>
        <dbReference type="ARBA" id="ARBA00008645"/>
    </source>
</evidence>
<comment type="similarity">
    <text evidence="1">Belongs to the AB hydrolase superfamily.</text>
</comment>
<evidence type="ECO:0000256" key="2">
    <source>
        <dbReference type="ARBA" id="ARBA00022801"/>
    </source>
</evidence>
<dbReference type="InterPro" id="IPR050266">
    <property type="entry name" value="AB_hydrolase_sf"/>
</dbReference>
<dbReference type="EMBL" id="CAVLEF010000281">
    <property type="protein sequence ID" value="CAK1556024.1"/>
    <property type="molecule type" value="Genomic_DNA"/>
</dbReference>
<dbReference type="PANTHER" id="PTHR43798">
    <property type="entry name" value="MONOACYLGLYCEROL LIPASE"/>
    <property type="match status" value="1"/>
</dbReference>
<reference evidence="4 5" key="1">
    <citation type="submission" date="2023-11" db="EMBL/GenBank/DDBJ databases">
        <authorList>
            <person name="Okamura Y."/>
        </authorList>
    </citation>
    <scope>NUCLEOTIDE SEQUENCE [LARGE SCALE GENOMIC DNA]</scope>
</reference>
<dbReference type="InterPro" id="IPR029058">
    <property type="entry name" value="AB_hydrolase_fold"/>
</dbReference>
<accession>A0AAV1K6M8</accession>
<dbReference type="Pfam" id="PF00561">
    <property type="entry name" value="Abhydrolase_1"/>
    <property type="match status" value="1"/>
</dbReference>
<feature type="domain" description="AB hydrolase-1" evidence="3">
    <location>
        <begin position="28"/>
        <end position="281"/>
    </location>
</feature>
<evidence type="ECO:0000313" key="5">
    <source>
        <dbReference type="Proteomes" id="UP001497472"/>
    </source>
</evidence>
<dbReference type="Gene3D" id="3.40.50.1820">
    <property type="entry name" value="alpha/beta hydrolase"/>
    <property type="match status" value="1"/>
</dbReference>
<keyword evidence="2" id="KW-0378">Hydrolase</keyword>
<dbReference type="SUPFAM" id="SSF53474">
    <property type="entry name" value="alpha/beta-Hydrolases"/>
    <property type="match status" value="1"/>
</dbReference>
<keyword evidence="5" id="KW-1185">Reference proteome</keyword>
<evidence type="ECO:0000313" key="4">
    <source>
        <dbReference type="EMBL" id="CAK1556024.1"/>
    </source>
</evidence>
<dbReference type="PANTHER" id="PTHR43798:SF14">
    <property type="entry name" value="SERINE HYDROLASE-LIKE PROTEIN DDB_G0286239"/>
    <property type="match status" value="1"/>
</dbReference>
<protein>
    <recommendedName>
        <fullName evidence="3">AB hydrolase-1 domain-containing protein</fullName>
    </recommendedName>
</protein>
<dbReference type="AlphaFoldDB" id="A0AAV1K6M8"/>
<name>A0AAV1K6M8_9NEOP</name>
<dbReference type="GO" id="GO:0016020">
    <property type="term" value="C:membrane"/>
    <property type="evidence" value="ECO:0007669"/>
    <property type="project" value="TreeGrafter"/>
</dbReference>
<gene>
    <name evidence="4" type="ORF">LNINA_LOCUS14799</name>
</gene>
<dbReference type="InterPro" id="IPR000073">
    <property type="entry name" value="AB_hydrolase_1"/>
</dbReference>
<organism evidence="4 5">
    <name type="scientific">Leptosia nina</name>
    <dbReference type="NCBI Taxonomy" id="320188"/>
    <lineage>
        <taxon>Eukaryota</taxon>
        <taxon>Metazoa</taxon>
        <taxon>Ecdysozoa</taxon>
        <taxon>Arthropoda</taxon>
        <taxon>Hexapoda</taxon>
        <taxon>Insecta</taxon>
        <taxon>Pterygota</taxon>
        <taxon>Neoptera</taxon>
        <taxon>Endopterygota</taxon>
        <taxon>Lepidoptera</taxon>
        <taxon>Glossata</taxon>
        <taxon>Ditrysia</taxon>
        <taxon>Papilionoidea</taxon>
        <taxon>Pieridae</taxon>
        <taxon>Pierinae</taxon>
        <taxon>Leptosia</taxon>
    </lineage>
</organism>
<proteinExistence type="inferred from homology"/>